<dbReference type="AlphaFoldDB" id="A0A813X6H5"/>
<keyword evidence="4" id="KW-1185">Reference proteome</keyword>
<accession>A0A813X6H5</accession>
<dbReference type="InterPro" id="IPR004875">
    <property type="entry name" value="DDE_SF_endonuclease_dom"/>
</dbReference>
<proteinExistence type="predicted"/>
<sequence length="172" mass="19785">MICDYANTVLFDYMRNNGLDGLYFFLDSARCHPTSLVENTFKKLNIRLIFIPPRFTNLLQPADVCWSSSFKKAWSCQIESISDNKNHSQSNSLTSLTSWSSSRVNENFTGRIIEMNNSSSSQPIEISLLNDNISSAQTVLKRKVGRPRLTKERKEENKRRRVDSKNKNTLNN</sequence>
<evidence type="ECO:0000313" key="3">
    <source>
        <dbReference type="EMBL" id="CAF0868514.1"/>
    </source>
</evidence>
<evidence type="ECO:0000256" key="1">
    <source>
        <dbReference type="SAM" id="MobiDB-lite"/>
    </source>
</evidence>
<comment type="caution">
    <text evidence="3">The sequence shown here is derived from an EMBL/GenBank/DDBJ whole genome shotgun (WGS) entry which is preliminary data.</text>
</comment>
<feature type="compositionally biased region" description="Basic and acidic residues" evidence="1">
    <location>
        <begin position="149"/>
        <end position="166"/>
    </location>
</feature>
<name>A0A813X6H5_9BILA</name>
<feature type="domain" description="DDE-1" evidence="2">
    <location>
        <begin position="25"/>
        <end position="95"/>
    </location>
</feature>
<gene>
    <name evidence="3" type="ORF">OXX778_LOCUS9810</name>
</gene>
<feature type="region of interest" description="Disordered" evidence="1">
    <location>
        <begin position="144"/>
        <end position="172"/>
    </location>
</feature>
<dbReference type="GO" id="GO:0003676">
    <property type="term" value="F:nucleic acid binding"/>
    <property type="evidence" value="ECO:0007669"/>
    <property type="project" value="InterPro"/>
</dbReference>
<protein>
    <recommendedName>
        <fullName evidence="2">DDE-1 domain-containing protein</fullName>
    </recommendedName>
</protein>
<evidence type="ECO:0000259" key="2">
    <source>
        <dbReference type="Pfam" id="PF03184"/>
    </source>
</evidence>
<dbReference type="Pfam" id="PF03184">
    <property type="entry name" value="DDE_1"/>
    <property type="match status" value="1"/>
</dbReference>
<dbReference type="EMBL" id="CAJNOC010001481">
    <property type="protein sequence ID" value="CAF0868514.1"/>
    <property type="molecule type" value="Genomic_DNA"/>
</dbReference>
<reference evidence="3" key="1">
    <citation type="submission" date="2021-02" db="EMBL/GenBank/DDBJ databases">
        <authorList>
            <person name="Nowell W R."/>
        </authorList>
    </citation>
    <scope>NUCLEOTIDE SEQUENCE</scope>
    <source>
        <strain evidence="3">Ploen Becks lab</strain>
    </source>
</reference>
<dbReference type="Proteomes" id="UP000663879">
    <property type="component" value="Unassembled WGS sequence"/>
</dbReference>
<evidence type="ECO:0000313" key="4">
    <source>
        <dbReference type="Proteomes" id="UP000663879"/>
    </source>
</evidence>
<organism evidence="3 4">
    <name type="scientific">Brachionus calyciflorus</name>
    <dbReference type="NCBI Taxonomy" id="104777"/>
    <lineage>
        <taxon>Eukaryota</taxon>
        <taxon>Metazoa</taxon>
        <taxon>Spiralia</taxon>
        <taxon>Gnathifera</taxon>
        <taxon>Rotifera</taxon>
        <taxon>Eurotatoria</taxon>
        <taxon>Monogononta</taxon>
        <taxon>Pseudotrocha</taxon>
        <taxon>Ploima</taxon>
        <taxon>Brachionidae</taxon>
        <taxon>Brachionus</taxon>
    </lineage>
</organism>